<dbReference type="EMBL" id="FNWT01000002">
    <property type="protein sequence ID" value="SEH44122.1"/>
    <property type="molecule type" value="Genomic_DNA"/>
</dbReference>
<dbReference type="EC" id="2.10.1.1" evidence="1"/>
<sequence>MKLIKTVDAVGHVLCHDMTQIIPEGEKRYKGPRFRKGHVVTQEDVPVLLGMGKVNLYVWEMTPGMLHEDEAAHRLAALCLGEGTAVAGEPSEGKIMIEAACDGVFMLDSERLIAVNSFDEVMVATRKGNFGVRRGDKLAGTRVIPLVVKEEVLKAAEAAAADEPLMCVKPYVLKTAAIVATGSEVKQGLIDDRFTPVMRAKLESFGVETVVKAKPGDEMDDIVAAIHDAVERDVDLVLCTGGMSVDPDDNTPGSIKRAGARIVTYGAPVLPGAMMLLGYLDGRDGKQVPVLGVPGCAMYNKATVLDLVLPRIVAGVELTKRDFQVLGEGGMCLGCPTCTYPVCPFGK</sequence>
<comment type="similarity">
    <text evidence="1">Belongs to the MoeA family.</text>
</comment>
<dbReference type="Gene3D" id="3.40.980.10">
    <property type="entry name" value="MoaB/Mog-like domain"/>
    <property type="match status" value="1"/>
</dbReference>
<dbReference type="InterPro" id="IPR001453">
    <property type="entry name" value="MoaB/Mog_dom"/>
</dbReference>
<keyword evidence="1" id="KW-0500">Molybdenum</keyword>
<dbReference type="SMART" id="SM00852">
    <property type="entry name" value="MoCF_biosynth"/>
    <property type="match status" value="1"/>
</dbReference>
<comment type="function">
    <text evidence="1">Catalyzes the insertion of molybdate into adenylated molybdopterin with the concomitant release of AMP.</text>
</comment>
<comment type="pathway">
    <text evidence="1">Cofactor biosynthesis; molybdopterin biosynthesis.</text>
</comment>
<dbReference type="SUPFAM" id="SSF53218">
    <property type="entry name" value="Molybdenum cofactor biosynthesis proteins"/>
    <property type="match status" value="1"/>
</dbReference>
<protein>
    <recommendedName>
        <fullName evidence="1">Molybdopterin molybdenumtransferase</fullName>
        <ecNumber evidence="1">2.10.1.1</ecNumber>
    </recommendedName>
</protein>
<proteinExistence type="inferred from homology"/>
<dbReference type="Proteomes" id="UP000199135">
    <property type="component" value="Unassembled WGS sequence"/>
</dbReference>
<dbReference type="PANTHER" id="PTHR10192">
    <property type="entry name" value="MOLYBDOPTERIN BIOSYNTHESIS PROTEIN"/>
    <property type="match status" value="1"/>
</dbReference>
<evidence type="ECO:0000313" key="4">
    <source>
        <dbReference type="Proteomes" id="UP000199135"/>
    </source>
</evidence>
<evidence type="ECO:0000256" key="1">
    <source>
        <dbReference type="RuleBase" id="RU365090"/>
    </source>
</evidence>
<comment type="caution">
    <text evidence="3">The sequence shown here is derived from an EMBL/GenBank/DDBJ whole genome shotgun (WGS) entry which is preliminary data.</text>
</comment>
<dbReference type="CDD" id="cd03522">
    <property type="entry name" value="MoeA_like"/>
    <property type="match status" value="1"/>
</dbReference>
<reference evidence="3 4" key="1">
    <citation type="submission" date="2016-10" db="EMBL/GenBank/DDBJ databases">
        <authorList>
            <person name="Varghese N."/>
            <person name="Submissions S."/>
        </authorList>
    </citation>
    <scope>NUCLEOTIDE SEQUENCE [LARGE SCALE GENOMIC DNA]</scope>
    <source>
        <strain evidence="3 4">WCP15</strain>
    </source>
</reference>
<dbReference type="RefSeq" id="WP_078687075.1">
    <property type="nucleotide sequence ID" value="NZ_FNWT01000002.1"/>
</dbReference>
<keyword evidence="1" id="KW-0501">Molybdenum cofactor biosynthesis</keyword>
<dbReference type="Pfam" id="PF00994">
    <property type="entry name" value="MoCF_biosynth"/>
    <property type="match status" value="1"/>
</dbReference>
<evidence type="ECO:0000313" key="3">
    <source>
        <dbReference type="EMBL" id="SEH44122.1"/>
    </source>
</evidence>
<evidence type="ECO:0000259" key="2">
    <source>
        <dbReference type="SMART" id="SM00852"/>
    </source>
</evidence>
<keyword evidence="1" id="KW-0808">Transferase</keyword>
<keyword evidence="1" id="KW-0460">Magnesium</keyword>
<feature type="domain" description="MoaB/Mog" evidence="2">
    <location>
        <begin position="177"/>
        <end position="314"/>
    </location>
</feature>
<dbReference type="InterPro" id="IPR038987">
    <property type="entry name" value="MoeA-like"/>
</dbReference>
<comment type="catalytic activity">
    <reaction evidence="1">
        <text>adenylyl-molybdopterin + molybdate = Mo-molybdopterin + AMP + H(+)</text>
        <dbReference type="Rhea" id="RHEA:35047"/>
        <dbReference type="ChEBI" id="CHEBI:15378"/>
        <dbReference type="ChEBI" id="CHEBI:36264"/>
        <dbReference type="ChEBI" id="CHEBI:62727"/>
        <dbReference type="ChEBI" id="CHEBI:71302"/>
        <dbReference type="ChEBI" id="CHEBI:456215"/>
    </reaction>
</comment>
<organism evidence="3 4">
    <name type="scientific">Parafannyhessea umbonata</name>
    <dbReference type="NCBI Taxonomy" id="604330"/>
    <lineage>
        <taxon>Bacteria</taxon>
        <taxon>Bacillati</taxon>
        <taxon>Actinomycetota</taxon>
        <taxon>Coriobacteriia</taxon>
        <taxon>Coriobacteriales</taxon>
        <taxon>Atopobiaceae</taxon>
        <taxon>Parafannyhessea</taxon>
    </lineage>
</organism>
<name>A0A1H6I529_9ACTN</name>
<comment type="cofactor">
    <cofactor evidence="1">
        <name>Mg(2+)</name>
        <dbReference type="ChEBI" id="CHEBI:18420"/>
    </cofactor>
</comment>
<accession>A0A1H6I529</accession>
<keyword evidence="1" id="KW-0479">Metal-binding</keyword>
<dbReference type="InterPro" id="IPR036425">
    <property type="entry name" value="MoaB/Mog-like_dom_sf"/>
</dbReference>
<gene>
    <name evidence="3" type="ORF">SAMN05216447_102198</name>
</gene>
<keyword evidence="4" id="KW-1185">Reference proteome</keyword>
<dbReference type="PANTHER" id="PTHR10192:SF28">
    <property type="entry name" value="MOLYBDOPTERIN MOLYBDENUMTRANSFERASE"/>
    <property type="match status" value="1"/>
</dbReference>